<dbReference type="PROSITE" id="PS51257">
    <property type="entry name" value="PROKAR_LIPOPROTEIN"/>
    <property type="match status" value="1"/>
</dbReference>
<feature type="coiled-coil region" evidence="2">
    <location>
        <begin position="89"/>
        <end position="135"/>
    </location>
</feature>
<evidence type="ECO:0000259" key="5">
    <source>
        <dbReference type="Pfam" id="PF25989"/>
    </source>
</evidence>
<dbReference type="Gene3D" id="1.10.287.470">
    <property type="entry name" value="Helix hairpin bin"/>
    <property type="match status" value="1"/>
</dbReference>
<dbReference type="Pfam" id="PF25954">
    <property type="entry name" value="Beta-barrel_RND_2"/>
    <property type="match status" value="1"/>
</dbReference>
<dbReference type="SUPFAM" id="SSF111369">
    <property type="entry name" value="HlyD-like secretion proteins"/>
    <property type="match status" value="1"/>
</dbReference>
<comment type="similarity">
    <text evidence="1">Belongs to the membrane fusion protein (MFP) (TC 8.A.1) family.</text>
</comment>
<protein>
    <submittedName>
        <fullName evidence="6">Efflux RND transporter periplasmic adaptor subunit</fullName>
    </submittedName>
</protein>
<feature type="domain" description="CusB-like beta-barrel" evidence="3">
    <location>
        <begin position="203"/>
        <end position="272"/>
    </location>
</feature>
<dbReference type="InterPro" id="IPR006143">
    <property type="entry name" value="RND_pump_MFP"/>
</dbReference>
<dbReference type="Gene3D" id="2.40.420.20">
    <property type="match status" value="1"/>
</dbReference>
<feature type="domain" description="YknX-like C-terminal permuted SH3-like" evidence="5">
    <location>
        <begin position="281"/>
        <end position="347"/>
    </location>
</feature>
<dbReference type="GO" id="GO:0015562">
    <property type="term" value="F:efflux transmembrane transporter activity"/>
    <property type="evidence" value="ECO:0007669"/>
    <property type="project" value="TreeGrafter"/>
</dbReference>
<gene>
    <name evidence="6" type="ORF">G3569_00625</name>
</gene>
<dbReference type="GO" id="GO:1990281">
    <property type="term" value="C:efflux pump complex"/>
    <property type="evidence" value="ECO:0007669"/>
    <property type="project" value="TreeGrafter"/>
</dbReference>
<dbReference type="FunFam" id="2.40.30.170:FF:000010">
    <property type="entry name" value="Efflux RND transporter periplasmic adaptor subunit"/>
    <property type="match status" value="1"/>
</dbReference>
<keyword evidence="7" id="KW-1185">Reference proteome</keyword>
<dbReference type="EMBL" id="JAALLS010000001">
    <property type="protein sequence ID" value="NGP86839.1"/>
    <property type="molecule type" value="Genomic_DNA"/>
</dbReference>
<dbReference type="InterPro" id="IPR058647">
    <property type="entry name" value="BSH_CzcB-like"/>
</dbReference>
<organism evidence="6 7">
    <name type="scientific">Fodinibius halophilus</name>
    <dbReference type="NCBI Taxonomy" id="1736908"/>
    <lineage>
        <taxon>Bacteria</taxon>
        <taxon>Pseudomonadati</taxon>
        <taxon>Balneolota</taxon>
        <taxon>Balneolia</taxon>
        <taxon>Balneolales</taxon>
        <taxon>Balneolaceae</taxon>
        <taxon>Fodinibius</taxon>
    </lineage>
</organism>
<dbReference type="Pfam" id="PF25973">
    <property type="entry name" value="BSH_CzcB"/>
    <property type="match status" value="1"/>
</dbReference>
<dbReference type="Gene3D" id="2.40.30.170">
    <property type="match status" value="1"/>
</dbReference>
<evidence type="ECO:0000259" key="4">
    <source>
        <dbReference type="Pfam" id="PF25973"/>
    </source>
</evidence>
<reference evidence="6 7" key="1">
    <citation type="submission" date="2020-02" db="EMBL/GenBank/DDBJ databases">
        <title>Aliifodinibius halophilus 2W32, complete genome.</title>
        <authorList>
            <person name="Li Y."/>
            <person name="Wu S."/>
        </authorList>
    </citation>
    <scope>NUCLEOTIDE SEQUENCE [LARGE SCALE GENOMIC DNA]</scope>
    <source>
        <strain evidence="6 7">2W32</strain>
    </source>
</reference>
<dbReference type="InterPro" id="IPR058637">
    <property type="entry name" value="YknX-like_C"/>
</dbReference>
<dbReference type="InterPro" id="IPR058792">
    <property type="entry name" value="Beta-barrel_RND_2"/>
</dbReference>
<evidence type="ECO:0000256" key="1">
    <source>
        <dbReference type="ARBA" id="ARBA00009477"/>
    </source>
</evidence>
<dbReference type="PANTHER" id="PTHR30469:SF38">
    <property type="entry name" value="HLYD FAMILY SECRETION PROTEIN"/>
    <property type="match status" value="1"/>
</dbReference>
<comment type="caution">
    <text evidence="6">The sequence shown here is derived from an EMBL/GenBank/DDBJ whole genome shotgun (WGS) entry which is preliminary data.</text>
</comment>
<accession>A0A6M1SYY0</accession>
<dbReference type="Pfam" id="PF25989">
    <property type="entry name" value="YknX_C"/>
    <property type="match status" value="1"/>
</dbReference>
<dbReference type="NCBIfam" id="TIGR01730">
    <property type="entry name" value="RND_mfp"/>
    <property type="match status" value="1"/>
</dbReference>
<dbReference type="Gene3D" id="2.40.50.100">
    <property type="match status" value="1"/>
</dbReference>
<proteinExistence type="inferred from homology"/>
<dbReference type="Proteomes" id="UP000479132">
    <property type="component" value="Unassembled WGS sequence"/>
</dbReference>
<feature type="domain" description="CzcB-like barrel-sandwich hybrid" evidence="4">
    <location>
        <begin position="68"/>
        <end position="195"/>
    </location>
</feature>
<keyword evidence="2" id="KW-0175">Coiled coil</keyword>
<sequence length="351" mass="38647">MNFSAKRLALGLVGLCAVFISSCSTETQSKDVMDKDSTAAVPVEVATANTGDISAYYSSTTTLEADEEATVVAKVRGLVETLHVEEGDIVQAGDLLAQLEDEQLRLEAQQAKATMDRLKNELNRKKELYQKELISAQEFENAKYEFQAQKSSYELAQLQLNYTQITAPINGIISDRMIKVGNMINSDQEVFQITDFDPLLAVLDIPEHEMNKLNKGQSAKIKVDAIPGATFSGRVLRISPTVNSETGTFEVTVSIKDESRKLKPGMFGRVRIVYDTHQNTLMIPKNAVMTEDGASSVYVINDKMAYRQNVRTGYINGDNIEIIEGINPADTVVTVGQNSLQDSALVEIVSY</sequence>
<evidence type="ECO:0000256" key="2">
    <source>
        <dbReference type="SAM" id="Coils"/>
    </source>
</evidence>
<evidence type="ECO:0000259" key="3">
    <source>
        <dbReference type="Pfam" id="PF25954"/>
    </source>
</evidence>
<evidence type="ECO:0000313" key="7">
    <source>
        <dbReference type="Proteomes" id="UP000479132"/>
    </source>
</evidence>
<name>A0A6M1SYY0_9BACT</name>
<dbReference type="RefSeq" id="WP_165265025.1">
    <property type="nucleotide sequence ID" value="NZ_JAALLS010000001.1"/>
</dbReference>
<dbReference type="AlphaFoldDB" id="A0A6M1SYY0"/>
<evidence type="ECO:0000313" key="6">
    <source>
        <dbReference type="EMBL" id="NGP86839.1"/>
    </source>
</evidence>
<dbReference type="PANTHER" id="PTHR30469">
    <property type="entry name" value="MULTIDRUG RESISTANCE PROTEIN MDTA"/>
    <property type="match status" value="1"/>
</dbReference>